<dbReference type="EC" id="2.1.1.297" evidence="1"/>
<dbReference type="InterPro" id="IPR029063">
    <property type="entry name" value="SAM-dependent_MTases_sf"/>
</dbReference>
<name>A0AA40AQD8_9PEZI</name>
<evidence type="ECO:0000313" key="7">
    <source>
        <dbReference type="EMBL" id="KAK0720002.1"/>
    </source>
</evidence>
<dbReference type="GO" id="GO:0102559">
    <property type="term" value="F:peptide chain release factor N(5)-glutamine methyltransferase activity"/>
    <property type="evidence" value="ECO:0007669"/>
    <property type="project" value="UniProtKB-EC"/>
</dbReference>
<feature type="domain" description="Methyltransferase small" evidence="6">
    <location>
        <begin position="106"/>
        <end position="212"/>
    </location>
</feature>
<protein>
    <recommendedName>
        <fullName evidence="1">peptide chain release factor N(5)-glutamine methyltransferase</fullName>
        <ecNumber evidence="1">2.1.1.297</ecNumber>
    </recommendedName>
</protein>
<sequence length="333" mass="36948">MPRLRPSLFWAARRDISPFAALLLQVCRDLPSTANELRWIREHIASTSSLVPSKLRLWKMCEKRAKGVPLQYVLGTQPFGGLEIKCRPGVLIPRHETEAYTTELAQILLRQTPTRLSILDLCTGTGCIALGLLSLLPPPVHVHGIDISPIAISLANTNLDHNTRLGLLAPQPSSIHFTQADIFSPSLLPSLTPHAWDLLISNPPYISRGAFARETARAVRNYEPRLALVPDRDDETAGLGCASEDVFYARLLQLAGVLTPRRAFFEAAGIEQAVRVINMVKGDARLSGLYPQVEIWRDNPHKEYEVQRFGDHEVPFRGSGGARAVYLCQSDQL</sequence>
<evidence type="ECO:0000256" key="5">
    <source>
        <dbReference type="ARBA" id="ARBA00048391"/>
    </source>
</evidence>
<gene>
    <name evidence="7" type="ORF">B0H67DRAFT_599599</name>
</gene>
<proteinExistence type="predicted"/>
<dbReference type="Pfam" id="PF05175">
    <property type="entry name" value="MTS"/>
    <property type="match status" value="1"/>
</dbReference>
<evidence type="ECO:0000256" key="2">
    <source>
        <dbReference type="ARBA" id="ARBA00022603"/>
    </source>
</evidence>
<dbReference type="Gene3D" id="1.10.8.10">
    <property type="entry name" value="DNA helicase RuvA subunit, C-terminal domain"/>
    <property type="match status" value="1"/>
</dbReference>
<evidence type="ECO:0000256" key="4">
    <source>
        <dbReference type="ARBA" id="ARBA00022691"/>
    </source>
</evidence>
<dbReference type="GO" id="GO:0032259">
    <property type="term" value="P:methylation"/>
    <property type="evidence" value="ECO:0007669"/>
    <property type="project" value="UniProtKB-KW"/>
</dbReference>
<keyword evidence="8" id="KW-1185">Reference proteome</keyword>
<dbReference type="Gene3D" id="3.40.50.150">
    <property type="entry name" value="Vaccinia Virus protein VP39"/>
    <property type="match status" value="1"/>
</dbReference>
<dbReference type="InterPro" id="IPR007848">
    <property type="entry name" value="Small_mtfrase_dom"/>
</dbReference>
<accession>A0AA40AQD8</accession>
<reference evidence="7" key="1">
    <citation type="submission" date="2023-06" db="EMBL/GenBank/DDBJ databases">
        <title>Genome-scale phylogeny and comparative genomics of the fungal order Sordariales.</title>
        <authorList>
            <consortium name="Lawrence Berkeley National Laboratory"/>
            <person name="Hensen N."/>
            <person name="Bonometti L."/>
            <person name="Westerberg I."/>
            <person name="Brannstrom I.O."/>
            <person name="Guillou S."/>
            <person name="Cros-Aarteil S."/>
            <person name="Calhoun S."/>
            <person name="Haridas S."/>
            <person name="Kuo A."/>
            <person name="Mondo S."/>
            <person name="Pangilinan J."/>
            <person name="Riley R."/>
            <person name="Labutti K."/>
            <person name="Andreopoulos B."/>
            <person name="Lipzen A."/>
            <person name="Chen C."/>
            <person name="Yanf M."/>
            <person name="Daum C."/>
            <person name="Ng V."/>
            <person name="Clum A."/>
            <person name="Steindorff A."/>
            <person name="Ohm R."/>
            <person name="Martin F."/>
            <person name="Silar P."/>
            <person name="Natvig D."/>
            <person name="Lalanne C."/>
            <person name="Gautier V."/>
            <person name="Ament-Velasquez S.L."/>
            <person name="Kruys A."/>
            <person name="Hutchinson M.I."/>
            <person name="Powell A.J."/>
            <person name="Barry K."/>
            <person name="Miller A.N."/>
            <person name="Grigoriev I.V."/>
            <person name="Debuchy R."/>
            <person name="Gladieux P."/>
            <person name="Thoren M.H."/>
            <person name="Johannesson H."/>
        </authorList>
    </citation>
    <scope>NUCLEOTIDE SEQUENCE</scope>
    <source>
        <strain evidence="7">SMH4607-1</strain>
    </source>
</reference>
<keyword evidence="2 7" id="KW-0489">Methyltransferase</keyword>
<dbReference type="PROSITE" id="PS00092">
    <property type="entry name" value="N6_MTASE"/>
    <property type="match status" value="1"/>
</dbReference>
<dbReference type="AlphaFoldDB" id="A0AA40AQD8"/>
<dbReference type="Proteomes" id="UP001172102">
    <property type="component" value="Unassembled WGS sequence"/>
</dbReference>
<dbReference type="NCBIfam" id="TIGR00536">
    <property type="entry name" value="hemK_fam"/>
    <property type="match status" value="1"/>
</dbReference>
<dbReference type="InterPro" id="IPR050320">
    <property type="entry name" value="N5-glutamine_MTase"/>
</dbReference>
<evidence type="ECO:0000259" key="6">
    <source>
        <dbReference type="Pfam" id="PF05175"/>
    </source>
</evidence>
<dbReference type="GO" id="GO:0003676">
    <property type="term" value="F:nucleic acid binding"/>
    <property type="evidence" value="ECO:0007669"/>
    <property type="project" value="InterPro"/>
</dbReference>
<dbReference type="CDD" id="cd02440">
    <property type="entry name" value="AdoMet_MTases"/>
    <property type="match status" value="1"/>
</dbReference>
<dbReference type="GO" id="GO:0005739">
    <property type="term" value="C:mitochondrion"/>
    <property type="evidence" value="ECO:0007669"/>
    <property type="project" value="TreeGrafter"/>
</dbReference>
<dbReference type="SUPFAM" id="SSF53335">
    <property type="entry name" value="S-adenosyl-L-methionine-dependent methyltransferases"/>
    <property type="match status" value="1"/>
</dbReference>
<evidence type="ECO:0000256" key="3">
    <source>
        <dbReference type="ARBA" id="ARBA00022679"/>
    </source>
</evidence>
<organism evidence="7 8">
    <name type="scientific">Lasiosphaeris hirsuta</name>
    <dbReference type="NCBI Taxonomy" id="260670"/>
    <lineage>
        <taxon>Eukaryota</taxon>
        <taxon>Fungi</taxon>
        <taxon>Dikarya</taxon>
        <taxon>Ascomycota</taxon>
        <taxon>Pezizomycotina</taxon>
        <taxon>Sordariomycetes</taxon>
        <taxon>Sordariomycetidae</taxon>
        <taxon>Sordariales</taxon>
        <taxon>Lasiosphaeriaceae</taxon>
        <taxon>Lasiosphaeris</taxon>
    </lineage>
</organism>
<dbReference type="PANTHER" id="PTHR18895">
    <property type="entry name" value="HEMK METHYLTRANSFERASE"/>
    <property type="match status" value="1"/>
</dbReference>
<dbReference type="PANTHER" id="PTHR18895:SF74">
    <property type="entry name" value="MTRF1L RELEASE FACTOR GLUTAMINE METHYLTRANSFERASE"/>
    <property type="match status" value="1"/>
</dbReference>
<keyword evidence="4" id="KW-0949">S-adenosyl-L-methionine</keyword>
<comment type="caution">
    <text evidence="7">The sequence shown here is derived from an EMBL/GenBank/DDBJ whole genome shotgun (WGS) entry which is preliminary data.</text>
</comment>
<evidence type="ECO:0000313" key="8">
    <source>
        <dbReference type="Proteomes" id="UP001172102"/>
    </source>
</evidence>
<keyword evidence="3" id="KW-0808">Transferase</keyword>
<evidence type="ECO:0000256" key="1">
    <source>
        <dbReference type="ARBA" id="ARBA00012771"/>
    </source>
</evidence>
<comment type="catalytic activity">
    <reaction evidence="5">
        <text>L-glutaminyl-[peptide chain release factor] + S-adenosyl-L-methionine = N(5)-methyl-L-glutaminyl-[peptide chain release factor] + S-adenosyl-L-homocysteine + H(+)</text>
        <dbReference type="Rhea" id="RHEA:42896"/>
        <dbReference type="Rhea" id="RHEA-COMP:10271"/>
        <dbReference type="Rhea" id="RHEA-COMP:10272"/>
        <dbReference type="ChEBI" id="CHEBI:15378"/>
        <dbReference type="ChEBI" id="CHEBI:30011"/>
        <dbReference type="ChEBI" id="CHEBI:57856"/>
        <dbReference type="ChEBI" id="CHEBI:59789"/>
        <dbReference type="ChEBI" id="CHEBI:61891"/>
        <dbReference type="EC" id="2.1.1.297"/>
    </reaction>
</comment>
<dbReference type="InterPro" id="IPR002052">
    <property type="entry name" value="DNA_methylase_N6_adenine_CS"/>
</dbReference>
<dbReference type="EMBL" id="JAUKUA010000003">
    <property type="protein sequence ID" value="KAK0720002.1"/>
    <property type="molecule type" value="Genomic_DNA"/>
</dbReference>
<dbReference type="InterPro" id="IPR004556">
    <property type="entry name" value="HemK-like"/>
</dbReference>